<feature type="transmembrane region" description="Helical" evidence="8">
    <location>
        <begin position="182"/>
        <end position="201"/>
    </location>
</feature>
<evidence type="ECO:0000313" key="9">
    <source>
        <dbReference type="EMBL" id="KAL1506417.1"/>
    </source>
</evidence>
<feature type="transmembrane region" description="Helical" evidence="8">
    <location>
        <begin position="152"/>
        <end position="170"/>
    </location>
</feature>
<feature type="transmembrane region" description="Helical" evidence="8">
    <location>
        <begin position="213"/>
        <end position="232"/>
    </location>
</feature>
<feature type="transmembrane region" description="Helical" evidence="8">
    <location>
        <begin position="124"/>
        <end position="145"/>
    </location>
</feature>
<name>A0ABD1EZF6_HYPHA</name>
<organism evidence="9 10">
    <name type="scientific">Hypothenemus hampei</name>
    <name type="common">Coffee berry borer</name>
    <dbReference type="NCBI Taxonomy" id="57062"/>
    <lineage>
        <taxon>Eukaryota</taxon>
        <taxon>Metazoa</taxon>
        <taxon>Ecdysozoa</taxon>
        <taxon>Arthropoda</taxon>
        <taxon>Hexapoda</taxon>
        <taxon>Insecta</taxon>
        <taxon>Pterygota</taxon>
        <taxon>Neoptera</taxon>
        <taxon>Endopterygota</taxon>
        <taxon>Coleoptera</taxon>
        <taxon>Polyphaga</taxon>
        <taxon>Cucujiformia</taxon>
        <taxon>Curculionidae</taxon>
        <taxon>Scolytinae</taxon>
        <taxon>Hypothenemus</taxon>
    </lineage>
</organism>
<reference evidence="9 10" key="1">
    <citation type="submission" date="2024-05" db="EMBL/GenBank/DDBJ databases">
        <title>Genetic variation in Jamaican populations of the coffee berry borer (Hypothenemus hampei).</title>
        <authorList>
            <person name="Errbii M."/>
            <person name="Myrie A."/>
        </authorList>
    </citation>
    <scope>NUCLEOTIDE SEQUENCE [LARGE SCALE GENOMIC DNA]</scope>
    <source>
        <strain evidence="9">JA-Hopewell-2020-01-JO</strain>
        <tissue evidence="9">Whole body</tissue>
    </source>
</reference>
<evidence type="ECO:0000256" key="6">
    <source>
        <dbReference type="ARBA" id="ARBA00023136"/>
    </source>
</evidence>
<comment type="caution">
    <text evidence="9">The sequence shown here is derived from an EMBL/GenBank/DDBJ whole genome shotgun (WGS) entry which is preliminary data.</text>
</comment>
<evidence type="ECO:0000256" key="1">
    <source>
        <dbReference type="ARBA" id="ARBA00004141"/>
    </source>
</evidence>
<dbReference type="GO" id="GO:0016020">
    <property type="term" value="C:membrane"/>
    <property type="evidence" value="ECO:0007669"/>
    <property type="project" value="UniProtKB-SubCell"/>
</dbReference>
<comment type="similarity">
    <text evidence="2">Belongs to the SLC35F solute transporter family.</text>
</comment>
<gene>
    <name evidence="9" type="ORF">ABEB36_005786</name>
</gene>
<evidence type="ECO:0000256" key="4">
    <source>
        <dbReference type="ARBA" id="ARBA00022692"/>
    </source>
</evidence>
<comment type="subcellular location">
    <subcellularLocation>
        <location evidence="1">Membrane</location>
        <topology evidence="1">Multi-pass membrane protein</topology>
    </subcellularLocation>
</comment>
<keyword evidence="10" id="KW-1185">Reference proteome</keyword>
<dbReference type="Proteomes" id="UP001566132">
    <property type="component" value="Unassembled WGS sequence"/>
</dbReference>
<keyword evidence="4 8" id="KW-0812">Transmembrane</keyword>
<protein>
    <recommendedName>
        <fullName evidence="11">Solute carrier family 35 member F2</fullName>
    </recommendedName>
</protein>
<proteinExistence type="inferred from homology"/>
<sequence length="409" mass="45439">MSENTPSVGFCDQIGNNLSELGKWKVWQNIILGQFLSLILCAINTLAHFLNSGSSEILPSGQSFPHYMFLCAIYTSWLAFRRGDKGLISIIRSRGWRYLLLCIIDVEANTLTSTAHQFTTLTSIQLLGCVAIPVALALSCLILGVRYRMVHILAVSVCLIGVGCLVWANIEDTKIDGKNQLVGDMLCLGGAVLFAIVTVLQELSVKNTDIIEYLGLLGLFGSIISGLQMLLLEKHTLVSTPWKSSSALLSSFSACQFMFCTFSSIFLLNMGTTALHLSLLSGNFYTLIIGMLLFNYKFHALYFLSYTLSMTGVYIYSIKKTSTRSMRDMLVINSDRGQLMNRHHNNIRYAERQLQEHITVNSPERMNEMLSAFGTINSNDTFPLSHSTNTTFTSFYGSHDALSRQTSNA</sequence>
<dbReference type="InterPro" id="IPR009262">
    <property type="entry name" value="SLC35_F1/F2/F6"/>
</dbReference>
<keyword evidence="6 8" id="KW-0472">Membrane</keyword>
<feature type="transmembrane region" description="Helical" evidence="8">
    <location>
        <begin position="300"/>
        <end position="318"/>
    </location>
</feature>
<evidence type="ECO:0000256" key="7">
    <source>
        <dbReference type="ARBA" id="ARBA00037727"/>
    </source>
</evidence>
<comment type="function">
    <text evidence="7">Putative solute transporter.</text>
</comment>
<evidence type="ECO:0008006" key="11">
    <source>
        <dbReference type="Google" id="ProtNLM"/>
    </source>
</evidence>
<evidence type="ECO:0000256" key="5">
    <source>
        <dbReference type="ARBA" id="ARBA00022989"/>
    </source>
</evidence>
<feature type="transmembrane region" description="Helical" evidence="8">
    <location>
        <begin position="63"/>
        <end position="80"/>
    </location>
</feature>
<dbReference type="PANTHER" id="PTHR14233">
    <property type="entry name" value="DUF914-RELATED"/>
    <property type="match status" value="1"/>
</dbReference>
<dbReference type="PANTHER" id="PTHR14233:SF4">
    <property type="entry name" value="SOLUTE CARRIER FAMILY 35 MEMBER F2"/>
    <property type="match status" value="1"/>
</dbReference>
<dbReference type="EMBL" id="JBDJPC010000004">
    <property type="protein sequence ID" value="KAL1506417.1"/>
    <property type="molecule type" value="Genomic_DNA"/>
</dbReference>
<evidence type="ECO:0000313" key="10">
    <source>
        <dbReference type="Proteomes" id="UP001566132"/>
    </source>
</evidence>
<evidence type="ECO:0000256" key="2">
    <source>
        <dbReference type="ARBA" id="ARBA00007863"/>
    </source>
</evidence>
<dbReference type="InterPro" id="IPR052221">
    <property type="entry name" value="SLC35F_Transporter"/>
</dbReference>
<evidence type="ECO:0000256" key="3">
    <source>
        <dbReference type="ARBA" id="ARBA00022448"/>
    </source>
</evidence>
<keyword evidence="5 8" id="KW-1133">Transmembrane helix</keyword>
<dbReference type="Pfam" id="PF06027">
    <property type="entry name" value="SLC35F"/>
    <property type="match status" value="1"/>
</dbReference>
<feature type="transmembrane region" description="Helical" evidence="8">
    <location>
        <begin position="247"/>
        <end position="268"/>
    </location>
</feature>
<evidence type="ECO:0000256" key="8">
    <source>
        <dbReference type="SAM" id="Phobius"/>
    </source>
</evidence>
<keyword evidence="3" id="KW-0813">Transport</keyword>
<feature type="transmembrane region" description="Helical" evidence="8">
    <location>
        <begin position="275"/>
        <end position="294"/>
    </location>
</feature>
<feature type="transmembrane region" description="Helical" evidence="8">
    <location>
        <begin position="30"/>
        <end position="51"/>
    </location>
</feature>
<dbReference type="AlphaFoldDB" id="A0ABD1EZF6"/>
<accession>A0ABD1EZF6</accession>